<name>A0A423HBY5_9PSED</name>
<reference evidence="4 5" key="1">
    <citation type="submission" date="2016-10" db="EMBL/GenBank/DDBJ databases">
        <title>Comparative genome analysis of multiple Pseudomonas spp. focuses on biocontrol and plant growth promoting traits.</title>
        <authorList>
            <person name="Tao X.-Y."/>
            <person name="Taylor C.G."/>
        </authorList>
    </citation>
    <scope>NUCLEOTIDE SEQUENCE [LARGE SCALE GENOMIC DNA]</scope>
    <source>
        <strain evidence="4 5">48H11</strain>
    </source>
</reference>
<dbReference type="CDD" id="cd01449">
    <property type="entry name" value="TST_Repeat_2"/>
    <property type="match status" value="1"/>
</dbReference>
<dbReference type="OrthoDB" id="9781034at2"/>
<dbReference type="InterPro" id="IPR036873">
    <property type="entry name" value="Rhodanese-like_dom_sf"/>
</dbReference>
<accession>A0A423HBY5</accession>
<feature type="domain" description="Rhodanese" evidence="3">
    <location>
        <begin position="159"/>
        <end position="270"/>
    </location>
</feature>
<dbReference type="AlphaFoldDB" id="A0A423HBY5"/>
<dbReference type="InterPro" id="IPR001307">
    <property type="entry name" value="Thiosulphate_STrfase_CS"/>
</dbReference>
<evidence type="ECO:0000313" key="4">
    <source>
        <dbReference type="EMBL" id="RON10629.1"/>
    </source>
</evidence>
<proteinExistence type="predicted"/>
<protein>
    <recommendedName>
        <fullName evidence="2">Sulfurtransferase</fullName>
    </recommendedName>
</protein>
<evidence type="ECO:0000256" key="1">
    <source>
        <dbReference type="ARBA" id="ARBA00022737"/>
    </source>
</evidence>
<dbReference type="CDD" id="cd01448">
    <property type="entry name" value="TST_Repeat_1"/>
    <property type="match status" value="1"/>
</dbReference>
<dbReference type="PANTHER" id="PTHR43855:SF1">
    <property type="entry name" value="THIOSULFATE SULFURTRANSFERASE"/>
    <property type="match status" value="1"/>
</dbReference>
<dbReference type="PROSITE" id="PS00683">
    <property type="entry name" value="RHODANESE_2"/>
    <property type="match status" value="1"/>
</dbReference>
<dbReference type="PANTHER" id="PTHR43855">
    <property type="entry name" value="THIOSULFATE SULFURTRANSFERASE"/>
    <property type="match status" value="1"/>
</dbReference>
<comment type="caution">
    <text evidence="4">The sequence shown here is derived from an EMBL/GenBank/DDBJ whole genome shotgun (WGS) entry which is preliminary data.</text>
</comment>
<evidence type="ECO:0000313" key="5">
    <source>
        <dbReference type="Proteomes" id="UP000286071"/>
    </source>
</evidence>
<keyword evidence="2 4" id="KW-0808">Transferase</keyword>
<dbReference type="EMBL" id="MOBJ01000003">
    <property type="protein sequence ID" value="RON10629.1"/>
    <property type="molecule type" value="Genomic_DNA"/>
</dbReference>
<dbReference type="Proteomes" id="UP000286071">
    <property type="component" value="Unassembled WGS sequence"/>
</dbReference>
<evidence type="ECO:0000259" key="3">
    <source>
        <dbReference type="PROSITE" id="PS50206"/>
    </source>
</evidence>
<feature type="domain" description="Rhodanese" evidence="3">
    <location>
        <begin position="21"/>
        <end position="129"/>
    </location>
</feature>
<sequence length="274" mass="29631">MSDFSGLSLVIEPSDLLARLDARELILVDLTSSARYAEGHIPGARFVDPKRTQLGHAPAPGLLPPQAALEALFGELGHNPDAVYVVYDDEGGGWAGRFIWLLDVIGHNKYHYVDGGLLAWLAEGLPVSTEVPAAVGGPVALTLHDEPTATREYLQSRLGAADLAIWDARGPLEYSGEKVLAAKGGHIPGAVNFEWTAGMDKTRNLRIRSDMPQILEQLGISKDKEVITHCQTHHRSGFTYLVAKALGYPRVKGYAGSWGEWGNHPDTPVEIQGS</sequence>
<dbReference type="Gene3D" id="3.40.250.10">
    <property type="entry name" value="Rhodanese-like domain"/>
    <property type="match status" value="2"/>
</dbReference>
<dbReference type="InterPro" id="IPR001763">
    <property type="entry name" value="Rhodanese-like_dom"/>
</dbReference>
<organism evidence="4 5">
    <name type="scientific">Pseudomonas brassicacearum</name>
    <dbReference type="NCBI Taxonomy" id="930166"/>
    <lineage>
        <taxon>Bacteria</taxon>
        <taxon>Pseudomonadati</taxon>
        <taxon>Pseudomonadota</taxon>
        <taxon>Gammaproteobacteria</taxon>
        <taxon>Pseudomonadales</taxon>
        <taxon>Pseudomonadaceae</taxon>
        <taxon>Pseudomonas</taxon>
    </lineage>
</organism>
<evidence type="ECO:0000256" key="2">
    <source>
        <dbReference type="RuleBase" id="RU000507"/>
    </source>
</evidence>
<dbReference type="PROSITE" id="PS00380">
    <property type="entry name" value="RHODANESE_1"/>
    <property type="match status" value="1"/>
</dbReference>
<dbReference type="Pfam" id="PF00581">
    <property type="entry name" value="Rhodanese"/>
    <property type="match status" value="2"/>
</dbReference>
<dbReference type="PROSITE" id="PS50206">
    <property type="entry name" value="RHODANESE_3"/>
    <property type="match status" value="2"/>
</dbReference>
<dbReference type="InterPro" id="IPR051126">
    <property type="entry name" value="Thiosulfate_sulfurtransferase"/>
</dbReference>
<dbReference type="SMART" id="SM00450">
    <property type="entry name" value="RHOD"/>
    <property type="match status" value="2"/>
</dbReference>
<dbReference type="GO" id="GO:0004792">
    <property type="term" value="F:thiosulfate-cyanide sulfurtransferase activity"/>
    <property type="evidence" value="ECO:0007669"/>
    <property type="project" value="InterPro"/>
</dbReference>
<dbReference type="RefSeq" id="WP_123423800.1">
    <property type="nucleotide sequence ID" value="NZ_MOBJ01000003.1"/>
</dbReference>
<dbReference type="SUPFAM" id="SSF52821">
    <property type="entry name" value="Rhodanese/Cell cycle control phosphatase"/>
    <property type="match status" value="2"/>
</dbReference>
<gene>
    <name evidence="4" type="ORF">BK659_03715</name>
</gene>
<keyword evidence="1" id="KW-0677">Repeat</keyword>